<reference evidence="10" key="1">
    <citation type="submission" date="2022-04" db="EMBL/GenBank/DDBJ databases">
        <title>Carnegiea gigantea Genome sequencing and assembly v2.</title>
        <authorList>
            <person name="Copetti D."/>
            <person name="Sanderson M.J."/>
            <person name="Burquez A."/>
            <person name="Wojciechowski M.F."/>
        </authorList>
    </citation>
    <scope>NUCLEOTIDE SEQUENCE</scope>
    <source>
        <strain evidence="10">SGP5-SGP5p</strain>
        <tissue evidence="10">Aerial part</tissue>
    </source>
</reference>
<dbReference type="EMBL" id="JAKOGI010000002">
    <property type="protein sequence ID" value="KAJ8452937.1"/>
    <property type="molecule type" value="Genomic_DNA"/>
</dbReference>
<accession>A0A9Q1QSJ3</accession>
<dbReference type="GO" id="GO:0098552">
    <property type="term" value="C:side of membrane"/>
    <property type="evidence" value="ECO:0007669"/>
    <property type="project" value="UniProtKB-KW"/>
</dbReference>
<feature type="domain" description="COBRA C-terminal" evidence="9">
    <location>
        <begin position="229"/>
        <end position="415"/>
    </location>
</feature>
<dbReference type="GO" id="GO:0005886">
    <property type="term" value="C:plasma membrane"/>
    <property type="evidence" value="ECO:0007669"/>
    <property type="project" value="UniProtKB-SubCell"/>
</dbReference>
<evidence type="ECO:0000313" key="10">
    <source>
        <dbReference type="EMBL" id="KAJ8452937.1"/>
    </source>
</evidence>
<sequence>MLPLIKKGSRVKGIINLFVFFILFSVLPTDGFDPLDVNGNVTIQWDIMEMNSGTYSADSTIYNYQLYRHIEWPPGWSLSWEWQEDEVIWNMQGAEAKEQGLCNKTFGSSRPHCCLKNPVIIDLQPGAPLTKQAANCCRGGVLTSMTQGTAKYISHFQMTVGYASTDHAANMTMPKNFKFGSPGYTCGDADEVHPPTKFPEDGGRRWRQALRTFRVTCMYSQFKASPAPTCCVSLSAFYSETITFCPNCSCGCQEQPGASCLKDGQTPPVVRRPTTDPDYVPPPLVNCTSHMCPIHVHWHIKQSYKGYWRVKITIMNLNVRKNYTAWNLAIEHPNLASLTQVFSFNYMPLPRDRPTNDTGLLWGIQDYNDVLLQSGQSGNVQTEMLFKKVPGVFTFDAGWAFPKRVYFNGENCVMPLPVDFPRLPKEKWNVGK</sequence>
<comment type="similarity">
    <text evidence="2 7">Belongs to the COBRA family.</text>
</comment>
<protein>
    <recommendedName>
        <fullName evidence="7">COBRA-like protein</fullName>
    </recommendedName>
</protein>
<keyword evidence="6" id="KW-0449">Lipoprotein</keyword>
<dbReference type="Pfam" id="PF25079">
    <property type="entry name" value="COB_C"/>
    <property type="match status" value="1"/>
</dbReference>
<dbReference type="InterPro" id="IPR006918">
    <property type="entry name" value="COBRA_pln"/>
</dbReference>
<keyword evidence="5" id="KW-0325">Glycoprotein</keyword>
<feature type="signal peptide" evidence="8">
    <location>
        <begin position="1"/>
        <end position="31"/>
    </location>
</feature>
<dbReference type="AlphaFoldDB" id="A0A9Q1QSJ3"/>
<dbReference type="Proteomes" id="UP001153076">
    <property type="component" value="Unassembled WGS sequence"/>
</dbReference>
<dbReference type="PANTHER" id="PTHR31673">
    <property type="entry name" value="PROTEIN COBRA"/>
    <property type="match status" value="1"/>
</dbReference>
<keyword evidence="3" id="KW-0336">GPI-anchor</keyword>
<evidence type="ECO:0000259" key="9">
    <source>
        <dbReference type="Pfam" id="PF25079"/>
    </source>
</evidence>
<evidence type="ECO:0000256" key="5">
    <source>
        <dbReference type="ARBA" id="ARBA00023180"/>
    </source>
</evidence>
<dbReference type="OrthoDB" id="1884438at2759"/>
<dbReference type="GO" id="GO:0052324">
    <property type="term" value="P:plant-type cell wall cellulose biosynthetic process"/>
    <property type="evidence" value="ECO:0007669"/>
    <property type="project" value="TreeGrafter"/>
</dbReference>
<gene>
    <name evidence="10" type="ORF">Cgig2_014700</name>
</gene>
<dbReference type="GO" id="GO:0010215">
    <property type="term" value="P:cellulose microfibril organization"/>
    <property type="evidence" value="ECO:0007669"/>
    <property type="project" value="InterPro"/>
</dbReference>
<evidence type="ECO:0000256" key="4">
    <source>
        <dbReference type="ARBA" id="ARBA00022729"/>
    </source>
</evidence>
<evidence type="ECO:0000256" key="2">
    <source>
        <dbReference type="ARBA" id="ARBA00005507"/>
    </source>
</evidence>
<evidence type="ECO:0000256" key="1">
    <source>
        <dbReference type="ARBA" id="ARBA00004609"/>
    </source>
</evidence>
<dbReference type="InterPro" id="IPR056900">
    <property type="entry name" value="COB_C"/>
</dbReference>
<dbReference type="PIRSF" id="PIRSF038122">
    <property type="entry name" value="COBRA"/>
    <property type="match status" value="1"/>
</dbReference>
<name>A0A9Q1QSJ3_9CARY</name>
<keyword evidence="4 8" id="KW-0732">Signal</keyword>
<dbReference type="Pfam" id="PF04833">
    <property type="entry name" value="COBRA"/>
    <property type="match status" value="1"/>
</dbReference>
<keyword evidence="11" id="KW-1185">Reference proteome</keyword>
<feature type="chain" id="PRO_5040426847" description="COBRA-like protein" evidence="8">
    <location>
        <begin position="32"/>
        <end position="432"/>
    </location>
</feature>
<evidence type="ECO:0000256" key="3">
    <source>
        <dbReference type="ARBA" id="ARBA00022622"/>
    </source>
</evidence>
<evidence type="ECO:0000256" key="7">
    <source>
        <dbReference type="PIRNR" id="PIRNR038122"/>
    </source>
</evidence>
<dbReference type="PANTHER" id="PTHR31673:SF30">
    <property type="entry name" value="COBRA-LIKE PROTEIN 6"/>
    <property type="match status" value="1"/>
</dbReference>
<evidence type="ECO:0000256" key="8">
    <source>
        <dbReference type="SAM" id="SignalP"/>
    </source>
</evidence>
<comment type="subcellular location">
    <subcellularLocation>
        <location evidence="1">Cell membrane</location>
        <topology evidence="1">Lipid-anchor</topology>
        <topology evidence="1">GPI-anchor</topology>
    </subcellularLocation>
</comment>
<organism evidence="10 11">
    <name type="scientific">Carnegiea gigantea</name>
    <dbReference type="NCBI Taxonomy" id="171969"/>
    <lineage>
        <taxon>Eukaryota</taxon>
        <taxon>Viridiplantae</taxon>
        <taxon>Streptophyta</taxon>
        <taxon>Embryophyta</taxon>
        <taxon>Tracheophyta</taxon>
        <taxon>Spermatophyta</taxon>
        <taxon>Magnoliopsida</taxon>
        <taxon>eudicotyledons</taxon>
        <taxon>Gunneridae</taxon>
        <taxon>Pentapetalae</taxon>
        <taxon>Caryophyllales</taxon>
        <taxon>Cactineae</taxon>
        <taxon>Cactaceae</taxon>
        <taxon>Cactoideae</taxon>
        <taxon>Echinocereeae</taxon>
        <taxon>Carnegiea</taxon>
    </lineage>
</organism>
<keyword evidence="3" id="KW-0472">Membrane</keyword>
<proteinExistence type="inferred from homology"/>
<comment type="caution">
    <text evidence="10">The sequence shown here is derived from an EMBL/GenBank/DDBJ whole genome shotgun (WGS) entry which is preliminary data.</text>
</comment>
<evidence type="ECO:0000256" key="6">
    <source>
        <dbReference type="ARBA" id="ARBA00023288"/>
    </source>
</evidence>
<evidence type="ECO:0000313" key="11">
    <source>
        <dbReference type="Proteomes" id="UP001153076"/>
    </source>
</evidence>